<name>A0ABR4CU97_9HELO</name>
<keyword evidence="3" id="KW-1185">Reference proteome</keyword>
<feature type="chain" id="PRO_5045713633" evidence="1">
    <location>
        <begin position="22"/>
        <end position="146"/>
    </location>
</feature>
<reference evidence="2 3" key="1">
    <citation type="journal article" date="2024" name="Commun. Biol.">
        <title>Comparative genomic analysis of thermophilic fungi reveals convergent evolutionary adaptations and gene losses.</title>
        <authorList>
            <person name="Steindorff A.S."/>
            <person name="Aguilar-Pontes M.V."/>
            <person name="Robinson A.J."/>
            <person name="Andreopoulos B."/>
            <person name="LaButti K."/>
            <person name="Kuo A."/>
            <person name="Mondo S."/>
            <person name="Riley R."/>
            <person name="Otillar R."/>
            <person name="Haridas S."/>
            <person name="Lipzen A."/>
            <person name="Grimwood J."/>
            <person name="Schmutz J."/>
            <person name="Clum A."/>
            <person name="Reid I.D."/>
            <person name="Moisan M.C."/>
            <person name="Butler G."/>
            <person name="Nguyen T.T.M."/>
            <person name="Dewar K."/>
            <person name="Conant G."/>
            <person name="Drula E."/>
            <person name="Henrissat B."/>
            <person name="Hansel C."/>
            <person name="Singer S."/>
            <person name="Hutchinson M.I."/>
            <person name="de Vries R.P."/>
            <person name="Natvig D.O."/>
            <person name="Powell A.J."/>
            <person name="Tsang A."/>
            <person name="Grigoriev I.V."/>
        </authorList>
    </citation>
    <scope>NUCLEOTIDE SEQUENCE [LARGE SCALE GENOMIC DNA]</scope>
    <source>
        <strain evidence="2 3">CBS 494.80</strain>
    </source>
</reference>
<sequence length="146" mass="15327">MKSTIITALALATTTIPPALAQNSSLPLCLTNNMETIKHNSQDTKGQICGLSLDVNLAQLNLSTCCSPKHPETIYKGACGQFCQTDENQVQGFIACSTGVAQAANVLNQTGATTCWRNSAMKSQVGTWNMAGLGLCAIVLGMVSFV</sequence>
<evidence type="ECO:0000313" key="2">
    <source>
        <dbReference type="EMBL" id="KAL2072649.1"/>
    </source>
</evidence>
<evidence type="ECO:0000256" key="1">
    <source>
        <dbReference type="SAM" id="SignalP"/>
    </source>
</evidence>
<proteinExistence type="predicted"/>
<evidence type="ECO:0000313" key="3">
    <source>
        <dbReference type="Proteomes" id="UP001595075"/>
    </source>
</evidence>
<accession>A0ABR4CU97</accession>
<organism evidence="2 3">
    <name type="scientific">Oculimacula yallundae</name>
    <dbReference type="NCBI Taxonomy" id="86028"/>
    <lineage>
        <taxon>Eukaryota</taxon>
        <taxon>Fungi</taxon>
        <taxon>Dikarya</taxon>
        <taxon>Ascomycota</taxon>
        <taxon>Pezizomycotina</taxon>
        <taxon>Leotiomycetes</taxon>
        <taxon>Helotiales</taxon>
        <taxon>Ploettnerulaceae</taxon>
        <taxon>Oculimacula</taxon>
    </lineage>
</organism>
<protein>
    <submittedName>
        <fullName evidence="2">Uncharacterized protein</fullName>
    </submittedName>
</protein>
<keyword evidence="1" id="KW-0732">Signal</keyword>
<gene>
    <name evidence="2" type="ORF">VTL71DRAFT_11992</name>
</gene>
<feature type="signal peptide" evidence="1">
    <location>
        <begin position="1"/>
        <end position="21"/>
    </location>
</feature>
<comment type="caution">
    <text evidence="2">The sequence shown here is derived from an EMBL/GenBank/DDBJ whole genome shotgun (WGS) entry which is preliminary data.</text>
</comment>
<dbReference type="EMBL" id="JAZHXI010000004">
    <property type="protein sequence ID" value="KAL2072649.1"/>
    <property type="molecule type" value="Genomic_DNA"/>
</dbReference>
<dbReference type="Proteomes" id="UP001595075">
    <property type="component" value="Unassembled WGS sequence"/>
</dbReference>